<sequence length="429" mass="49566">MSDSQAESSSSEATLSSLFDEALLEYEKISNCDLPTNSSDIQYKIKKCMTMLEDCTRMVSLANIFSTNEHVDEIATNNVKYFLLPILLGYLTLKVTHGDRLELIQTADIYFRDFLKRCKDYSITDVEVEDEKEDEASSATSLESMVPPNRPPFDIGAMARTRAQKIARFKEQKDLEGEIENLRKVINKSKEDDTCLDDELIRNYYLKLINSNVSKCVDEIECLMSEKQIVKFKKDHPDEYEARKKPQFKSKPMTPIIITKDELQKKVFGAGYPSLPKYTVQEFYEQRVRDGIWQAPSDSNTRCLQTRTPEMEEAAKEQEDEEKETKMEEDDPEELARLRAKDEFKDTHKRGFGKLLMPVFITLTQVELLNFGRENGTNRPHSSHCIKTTWVEELFRLAIMRGFKQRIGAFDGLPLLDRARSVFCNICIL</sequence>
<dbReference type="GO" id="GO:0005829">
    <property type="term" value="C:cytosol"/>
    <property type="evidence" value="ECO:0007669"/>
    <property type="project" value="TreeGrafter"/>
</dbReference>
<name>A0A8D8ZQJ2_9HEMI</name>
<comment type="similarity">
    <text evidence="1">Belongs to the IGBP1/TAP42 family.</text>
</comment>
<dbReference type="GO" id="GO:0051721">
    <property type="term" value="F:protein phosphatase 2A binding"/>
    <property type="evidence" value="ECO:0007669"/>
    <property type="project" value="TreeGrafter"/>
</dbReference>
<evidence type="ECO:0000313" key="3">
    <source>
        <dbReference type="EMBL" id="CAG6751622.1"/>
    </source>
</evidence>
<dbReference type="EMBL" id="HBUF01530333">
    <property type="protein sequence ID" value="CAG6751622.1"/>
    <property type="molecule type" value="Transcribed_RNA"/>
</dbReference>
<dbReference type="AlphaFoldDB" id="A0A8D8ZQJ2"/>
<dbReference type="GO" id="GO:0009966">
    <property type="term" value="P:regulation of signal transduction"/>
    <property type="evidence" value="ECO:0007669"/>
    <property type="project" value="InterPro"/>
</dbReference>
<dbReference type="PANTHER" id="PTHR10933:SF9">
    <property type="entry name" value="IMMUNOGLOBULIN-BINDING PROTEIN 1"/>
    <property type="match status" value="1"/>
</dbReference>
<organism evidence="3">
    <name type="scientific">Cacopsylla melanoneura</name>
    <dbReference type="NCBI Taxonomy" id="428564"/>
    <lineage>
        <taxon>Eukaryota</taxon>
        <taxon>Metazoa</taxon>
        <taxon>Ecdysozoa</taxon>
        <taxon>Arthropoda</taxon>
        <taxon>Hexapoda</taxon>
        <taxon>Insecta</taxon>
        <taxon>Pterygota</taxon>
        <taxon>Neoptera</taxon>
        <taxon>Paraneoptera</taxon>
        <taxon>Hemiptera</taxon>
        <taxon>Sternorrhyncha</taxon>
        <taxon>Psylloidea</taxon>
        <taxon>Psyllidae</taxon>
        <taxon>Psyllinae</taxon>
        <taxon>Cacopsylla</taxon>
    </lineage>
</organism>
<proteinExistence type="inferred from homology"/>
<evidence type="ECO:0000256" key="1">
    <source>
        <dbReference type="ARBA" id="ARBA00034730"/>
    </source>
</evidence>
<dbReference type="GO" id="GO:0035303">
    <property type="term" value="P:regulation of dephosphorylation"/>
    <property type="evidence" value="ECO:0007669"/>
    <property type="project" value="TreeGrafter"/>
</dbReference>
<dbReference type="Pfam" id="PF04177">
    <property type="entry name" value="TAP42"/>
    <property type="match status" value="1"/>
</dbReference>
<evidence type="ECO:0000256" key="2">
    <source>
        <dbReference type="SAM" id="MobiDB-lite"/>
    </source>
</evidence>
<accession>A0A8D8ZQJ2</accession>
<feature type="region of interest" description="Disordered" evidence="2">
    <location>
        <begin position="308"/>
        <end position="334"/>
    </location>
</feature>
<dbReference type="Gene3D" id="1.25.40.540">
    <property type="entry name" value="TAP42-like family"/>
    <property type="match status" value="1"/>
</dbReference>
<feature type="compositionally biased region" description="Acidic residues" evidence="2">
    <location>
        <begin position="318"/>
        <end position="333"/>
    </location>
</feature>
<dbReference type="InterPro" id="IPR007304">
    <property type="entry name" value="TAP46-like"/>
</dbReference>
<protein>
    <submittedName>
        <fullName evidence="3">Immunoglobulin-binding protein 1</fullName>
    </submittedName>
</protein>
<dbReference type="FunFam" id="1.25.40.540:FF:000003">
    <property type="entry name" value="Immunoglobulin (CD79A)-binding protein 1"/>
    <property type="match status" value="1"/>
</dbReference>
<reference evidence="3" key="1">
    <citation type="submission" date="2021-05" db="EMBL/GenBank/DDBJ databases">
        <authorList>
            <person name="Alioto T."/>
            <person name="Alioto T."/>
            <person name="Gomez Garrido J."/>
        </authorList>
    </citation>
    <scope>NUCLEOTIDE SEQUENCE</scope>
</reference>
<dbReference type="PANTHER" id="PTHR10933">
    <property type="entry name" value="IMMUNOGLOBULIN-BINDING PROTEIN 1"/>
    <property type="match status" value="1"/>
</dbReference>
<dbReference type="InterPro" id="IPR038511">
    <property type="entry name" value="TAP42/TAP46-like_sf"/>
</dbReference>